<organism evidence="2 3">
    <name type="scientific">Candida albicans P78048</name>
    <dbReference type="NCBI Taxonomy" id="1094989"/>
    <lineage>
        <taxon>Eukaryota</taxon>
        <taxon>Fungi</taxon>
        <taxon>Dikarya</taxon>
        <taxon>Ascomycota</taxon>
        <taxon>Saccharomycotina</taxon>
        <taxon>Pichiomycetes</taxon>
        <taxon>Debaryomycetaceae</taxon>
        <taxon>Candida/Lodderomyces clade</taxon>
        <taxon>Candida</taxon>
    </lineage>
</organism>
<feature type="region of interest" description="Disordered" evidence="1">
    <location>
        <begin position="90"/>
        <end position="117"/>
    </location>
</feature>
<evidence type="ECO:0000256" key="1">
    <source>
        <dbReference type="SAM" id="MobiDB-lite"/>
    </source>
</evidence>
<feature type="compositionally biased region" description="Low complexity" evidence="1">
    <location>
        <begin position="98"/>
        <end position="108"/>
    </location>
</feature>
<sequence>ETLDVNQCNLRLISPFVVSMLEEKNKNAKLRIYARGNLNVSVIDIRKTLKAIKGLSLDLSNFDNTLIEIANRSSRLRCIEEPLDPYIVESKTDDLYNGSESSSDQESGGTKKKRRNI</sequence>
<protein>
    <submittedName>
        <fullName evidence="2">Uncharacterized protein</fullName>
    </submittedName>
</protein>
<evidence type="ECO:0000313" key="3">
    <source>
        <dbReference type="Proteomes" id="UP000030161"/>
    </source>
</evidence>
<dbReference type="Proteomes" id="UP000030161">
    <property type="component" value="Unassembled WGS sequence"/>
</dbReference>
<name>A0AB34PZA5_CANAX</name>
<reference evidence="2 3" key="1">
    <citation type="submission" date="2013-12" db="EMBL/GenBank/DDBJ databases">
        <title>The Genome Sequence of Candida albicans P78048.</title>
        <authorList>
            <consortium name="The Broad Institute Genome Sequencing Platform"/>
            <consortium name="The Broad Institute Genome Sequencing Center for Infectious Disease"/>
            <person name="Cuomo C."/>
            <person name="Bennett R."/>
            <person name="Hirakawa M."/>
            <person name="Noverr M."/>
            <person name="Mitchell A."/>
            <person name="Young S.K."/>
            <person name="Zeng Q."/>
            <person name="Gargeya S."/>
            <person name="Fitzgerald M."/>
            <person name="Abouelleil A."/>
            <person name="Alvarado L."/>
            <person name="Berlin A.M."/>
            <person name="Chapman S.B."/>
            <person name="Dewar J."/>
            <person name="Goldberg J."/>
            <person name="Griggs A."/>
            <person name="Gujja S."/>
            <person name="Hansen M."/>
            <person name="Howarth C."/>
            <person name="Imamovic A."/>
            <person name="Larimer J."/>
            <person name="McCowan C."/>
            <person name="Murphy C."/>
            <person name="Pearson M."/>
            <person name="Priest M."/>
            <person name="Roberts A."/>
            <person name="Saif S."/>
            <person name="Shea T."/>
            <person name="Sykes S."/>
            <person name="Wortman J."/>
            <person name="Nusbaum C."/>
            <person name="Birren B."/>
        </authorList>
    </citation>
    <scope>NUCLEOTIDE SEQUENCE [LARGE SCALE GENOMIC DNA]</scope>
    <source>
        <strain evidence="2 3">P78048</strain>
    </source>
</reference>
<dbReference type="EMBL" id="AJIX01000012">
    <property type="protein sequence ID" value="KGR15010.1"/>
    <property type="molecule type" value="Genomic_DNA"/>
</dbReference>
<feature type="non-terminal residue" evidence="2">
    <location>
        <position position="1"/>
    </location>
</feature>
<proteinExistence type="predicted"/>
<accession>A0AB34PZA5</accession>
<dbReference type="AlphaFoldDB" id="A0AB34PZA5"/>
<comment type="caution">
    <text evidence="2">The sequence shown here is derived from an EMBL/GenBank/DDBJ whole genome shotgun (WGS) entry which is preliminary data.</text>
</comment>
<gene>
    <name evidence="2" type="ORF">MG3_01886</name>
</gene>
<evidence type="ECO:0000313" key="2">
    <source>
        <dbReference type="EMBL" id="KGR15010.1"/>
    </source>
</evidence>